<keyword evidence="4 10" id="KW-0547">Nucleotide-binding</keyword>
<dbReference type="PANTHER" id="PTHR43024">
    <property type="entry name" value="UDP-N-ACETYLMURAMOYL-TRIPEPTIDE--D-ALANYL-D-ALANINE LIGASE"/>
    <property type="match status" value="1"/>
</dbReference>
<comment type="subcellular location">
    <subcellularLocation>
        <location evidence="10 11">Cytoplasm</location>
    </subcellularLocation>
</comment>
<dbReference type="EMBL" id="JACQXR010000061">
    <property type="protein sequence ID" value="MBI4726572.1"/>
    <property type="molecule type" value="Genomic_DNA"/>
</dbReference>
<keyword evidence="9 10" id="KW-0961">Cell wall biogenesis/degradation</keyword>
<dbReference type="SUPFAM" id="SSF53623">
    <property type="entry name" value="MurD-like peptide ligases, catalytic domain"/>
    <property type="match status" value="1"/>
</dbReference>
<gene>
    <name evidence="10" type="primary">murF</name>
    <name evidence="15" type="ORF">HY768_05030</name>
</gene>
<proteinExistence type="inferred from homology"/>
<evidence type="ECO:0000256" key="6">
    <source>
        <dbReference type="ARBA" id="ARBA00022960"/>
    </source>
</evidence>
<dbReference type="Pfam" id="PF02875">
    <property type="entry name" value="Mur_ligase_C"/>
    <property type="match status" value="1"/>
</dbReference>
<dbReference type="GO" id="GO:0005524">
    <property type="term" value="F:ATP binding"/>
    <property type="evidence" value="ECO:0007669"/>
    <property type="project" value="UniProtKB-UniRule"/>
</dbReference>
<dbReference type="NCBIfam" id="TIGR01143">
    <property type="entry name" value="murF"/>
    <property type="match status" value="1"/>
</dbReference>
<keyword evidence="3 10" id="KW-0132">Cell division</keyword>
<evidence type="ECO:0000256" key="3">
    <source>
        <dbReference type="ARBA" id="ARBA00022618"/>
    </source>
</evidence>
<dbReference type="GO" id="GO:0047480">
    <property type="term" value="F:UDP-N-acetylmuramoyl-tripeptide-D-alanyl-D-alanine ligase activity"/>
    <property type="evidence" value="ECO:0007669"/>
    <property type="project" value="UniProtKB-UniRule"/>
</dbReference>
<evidence type="ECO:0000256" key="4">
    <source>
        <dbReference type="ARBA" id="ARBA00022741"/>
    </source>
</evidence>
<evidence type="ECO:0000256" key="10">
    <source>
        <dbReference type="HAMAP-Rule" id="MF_02019"/>
    </source>
</evidence>
<dbReference type="SUPFAM" id="SSF63418">
    <property type="entry name" value="MurE/MurF N-terminal domain"/>
    <property type="match status" value="1"/>
</dbReference>
<dbReference type="InterPro" id="IPR005863">
    <property type="entry name" value="UDP-N-AcMur_synth"/>
</dbReference>
<dbReference type="InterPro" id="IPR051046">
    <property type="entry name" value="MurCDEF_CellWall_CoF430Synth"/>
</dbReference>
<evidence type="ECO:0000256" key="11">
    <source>
        <dbReference type="RuleBase" id="RU004136"/>
    </source>
</evidence>
<dbReference type="GO" id="GO:0051301">
    <property type="term" value="P:cell division"/>
    <property type="evidence" value="ECO:0007669"/>
    <property type="project" value="UniProtKB-KW"/>
</dbReference>
<evidence type="ECO:0000256" key="2">
    <source>
        <dbReference type="ARBA" id="ARBA00022598"/>
    </source>
</evidence>
<feature type="binding site" evidence="10">
    <location>
        <begin position="113"/>
        <end position="119"/>
    </location>
    <ligand>
        <name>ATP</name>
        <dbReference type="ChEBI" id="CHEBI:30616"/>
    </ligand>
</feature>
<dbReference type="GO" id="GO:0005737">
    <property type="term" value="C:cytoplasm"/>
    <property type="evidence" value="ECO:0007669"/>
    <property type="project" value="UniProtKB-SubCell"/>
</dbReference>
<keyword evidence="1 10" id="KW-0963">Cytoplasm</keyword>
<evidence type="ECO:0000313" key="15">
    <source>
        <dbReference type="EMBL" id="MBI4726572.1"/>
    </source>
</evidence>
<evidence type="ECO:0000256" key="7">
    <source>
        <dbReference type="ARBA" id="ARBA00022984"/>
    </source>
</evidence>
<dbReference type="InterPro" id="IPR000713">
    <property type="entry name" value="Mur_ligase_N"/>
</dbReference>
<dbReference type="AlphaFoldDB" id="A0A933MHY9"/>
<feature type="domain" description="Mur ligase C-terminal" evidence="13">
    <location>
        <begin position="315"/>
        <end position="436"/>
    </location>
</feature>
<organism evidence="15 16">
    <name type="scientific">candidate division TA06 bacterium</name>
    <dbReference type="NCBI Taxonomy" id="2250710"/>
    <lineage>
        <taxon>Bacteria</taxon>
        <taxon>Bacteria division TA06</taxon>
    </lineage>
</organism>
<keyword evidence="7 10" id="KW-0573">Peptidoglycan synthesis</keyword>
<keyword evidence="5 10" id="KW-0067">ATP-binding</keyword>
<evidence type="ECO:0000256" key="9">
    <source>
        <dbReference type="ARBA" id="ARBA00023316"/>
    </source>
</evidence>
<accession>A0A933MHY9</accession>
<dbReference type="InterPro" id="IPR036565">
    <property type="entry name" value="Mur-like_cat_sf"/>
</dbReference>
<dbReference type="InterPro" id="IPR013221">
    <property type="entry name" value="Mur_ligase_cen"/>
</dbReference>
<dbReference type="Proteomes" id="UP000736328">
    <property type="component" value="Unassembled WGS sequence"/>
</dbReference>
<dbReference type="SUPFAM" id="SSF53244">
    <property type="entry name" value="MurD-like peptide ligases, peptide-binding domain"/>
    <property type="match status" value="1"/>
</dbReference>
<dbReference type="Gene3D" id="3.40.1390.10">
    <property type="entry name" value="MurE/MurF, N-terminal domain"/>
    <property type="match status" value="1"/>
</dbReference>
<dbReference type="Gene3D" id="3.90.190.20">
    <property type="entry name" value="Mur ligase, C-terminal domain"/>
    <property type="match status" value="1"/>
</dbReference>
<name>A0A933MHY9_UNCT6</name>
<dbReference type="HAMAP" id="MF_02019">
    <property type="entry name" value="MurF"/>
    <property type="match status" value="1"/>
</dbReference>
<dbReference type="GO" id="GO:0071555">
    <property type="term" value="P:cell wall organization"/>
    <property type="evidence" value="ECO:0007669"/>
    <property type="project" value="UniProtKB-KW"/>
</dbReference>
<feature type="domain" description="Mur ligase N-terminal catalytic" evidence="12">
    <location>
        <begin position="26"/>
        <end position="100"/>
    </location>
</feature>
<sequence length="450" mass="48309">MEPMLLSQVAQAVEGNLTGPDRNVLGVSIDSRSLQPGQLFVAIKGPKFDGHDFLMAARRNGAEAALVSAHNSTDKHGTDEFPLITVPDTAAALQKLAGFYRQKFSLKMTAVTGSNGKTTTKEMTARVLSQKYRVLKNQGNLNNQYGIPLSLFNVEAEHQAAVMELGMSGFGEIASLCRMVLPELGIITNAGEGHTEFLKDIRNVVRAKAELLEELPASGTALINYDDGNLKTHSGKTKARVLGFSIESGSDYRADDIELTEQGIKFTVKGVRFHLPVLGRHNVYNALAAAAAGEVWGVDLRSAALVLADFHPAAMRLEMIEAGSFKILSDCYNANPQSMQAALAVLKSLPAKRKVAVLGDMKELGAIAPDRHRQVGRLAADAASLVLTAGPLAAEIYQGAKEQGGEARHFEDTSSLCQSLPGLLLPGDLILVKASRSMHFEEALEAIKRI</sequence>
<comment type="caution">
    <text evidence="15">The sequence shown here is derived from an EMBL/GenBank/DDBJ whole genome shotgun (WGS) entry which is preliminary data.</text>
</comment>
<dbReference type="Pfam" id="PF01225">
    <property type="entry name" value="Mur_ligase"/>
    <property type="match status" value="1"/>
</dbReference>
<comment type="function">
    <text evidence="10 11">Involved in cell wall formation. Catalyzes the final step in the synthesis of UDP-N-acetylmuramoyl-pentapeptide, the precursor of murein.</text>
</comment>
<reference evidence="15" key="1">
    <citation type="submission" date="2020-07" db="EMBL/GenBank/DDBJ databases">
        <title>Huge and variable diversity of episymbiotic CPR bacteria and DPANN archaea in groundwater ecosystems.</title>
        <authorList>
            <person name="He C.Y."/>
            <person name="Keren R."/>
            <person name="Whittaker M."/>
            <person name="Farag I.F."/>
            <person name="Doudna J."/>
            <person name="Cate J.H.D."/>
            <person name="Banfield J.F."/>
        </authorList>
    </citation>
    <scope>NUCLEOTIDE SEQUENCE</scope>
    <source>
        <strain evidence="15">NC_groundwater_1520_Pr4_B-0.1um_53_5</strain>
    </source>
</reference>
<evidence type="ECO:0000256" key="1">
    <source>
        <dbReference type="ARBA" id="ARBA00022490"/>
    </source>
</evidence>
<dbReference type="InterPro" id="IPR004101">
    <property type="entry name" value="Mur_ligase_C"/>
</dbReference>
<comment type="similarity">
    <text evidence="10">Belongs to the MurCDEF family. MurF subfamily.</text>
</comment>
<keyword evidence="8 10" id="KW-0131">Cell cycle</keyword>
<dbReference type="Pfam" id="PF08245">
    <property type="entry name" value="Mur_ligase_M"/>
    <property type="match status" value="1"/>
</dbReference>
<evidence type="ECO:0000313" key="16">
    <source>
        <dbReference type="Proteomes" id="UP000736328"/>
    </source>
</evidence>
<evidence type="ECO:0000259" key="14">
    <source>
        <dbReference type="Pfam" id="PF08245"/>
    </source>
</evidence>
<dbReference type="GO" id="GO:0009252">
    <property type="term" value="P:peptidoglycan biosynthetic process"/>
    <property type="evidence" value="ECO:0007669"/>
    <property type="project" value="UniProtKB-UniRule"/>
</dbReference>
<dbReference type="GO" id="GO:0008360">
    <property type="term" value="P:regulation of cell shape"/>
    <property type="evidence" value="ECO:0007669"/>
    <property type="project" value="UniProtKB-KW"/>
</dbReference>
<dbReference type="PANTHER" id="PTHR43024:SF1">
    <property type="entry name" value="UDP-N-ACETYLMURAMOYL-TRIPEPTIDE--D-ALANYL-D-ALANINE LIGASE"/>
    <property type="match status" value="1"/>
</dbReference>
<evidence type="ECO:0000259" key="12">
    <source>
        <dbReference type="Pfam" id="PF01225"/>
    </source>
</evidence>
<dbReference type="InterPro" id="IPR036615">
    <property type="entry name" value="Mur_ligase_C_dom_sf"/>
</dbReference>
<protein>
    <recommendedName>
        <fullName evidence="10 11">UDP-N-acetylmuramoyl-tripeptide--D-alanyl-D-alanine ligase</fullName>
        <ecNumber evidence="10 11">6.3.2.10</ecNumber>
    </recommendedName>
    <alternativeName>
        <fullName evidence="10">D-alanyl-D-alanine-adding enzyme</fullName>
    </alternativeName>
</protein>
<keyword evidence="6 10" id="KW-0133">Cell shape</keyword>
<evidence type="ECO:0000256" key="8">
    <source>
        <dbReference type="ARBA" id="ARBA00023306"/>
    </source>
</evidence>
<evidence type="ECO:0000256" key="5">
    <source>
        <dbReference type="ARBA" id="ARBA00022840"/>
    </source>
</evidence>
<feature type="domain" description="Mur ligase central" evidence="14">
    <location>
        <begin position="111"/>
        <end position="292"/>
    </location>
</feature>
<comment type="catalytic activity">
    <reaction evidence="10 11">
        <text>D-alanyl-D-alanine + UDP-N-acetyl-alpha-D-muramoyl-L-alanyl-gamma-D-glutamyl-meso-2,6-diaminopimelate + ATP = UDP-N-acetyl-alpha-D-muramoyl-L-alanyl-gamma-D-glutamyl-meso-2,6-diaminopimeloyl-D-alanyl-D-alanine + ADP + phosphate + H(+)</text>
        <dbReference type="Rhea" id="RHEA:28374"/>
        <dbReference type="ChEBI" id="CHEBI:15378"/>
        <dbReference type="ChEBI" id="CHEBI:30616"/>
        <dbReference type="ChEBI" id="CHEBI:43474"/>
        <dbReference type="ChEBI" id="CHEBI:57822"/>
        <dbReference type="ChEBI" id="CHEBI:61386"/>
        <dbReference type="ChEBI" id="CHEBI:83905"/>
        <dbReference type="ChEBI" id="CHEBI:456216"/>
        <dbReference type="EC" id="6.3.2.10"/>
    </reaction>
</comment>
<comment type="pathway">
    <text evidence="10 11">Cell wall biogenesis; peptidoglycan biosynthesis.</text>
</comment>
<dbReference type="InterPro" id="IPR035911">
    <property type="entry name" value="MurE/MurF_N"/>
</dbReference>
<evidence type="ECO:0000259" key="13">
    <source>
        <dbReference type="Pfam" id="PF02875"/>
    </source>
</evidence>
<keyword evidence="2 10" id="KW-0436">Ligase</keyword>
<dbReference type="EC" id="6.3.2.10" evidence="10 11"/>
<dbReference type="Gene3D" id="3.40.1190.10">
    <property type="entry name" value="Mur-like, catalytic domain"/>
    <property type="match status" value="1"/>
</dbReference>